<reference evidence="1" key="2">
    <citation type="journal article" date="2024" name="Environ. Microbiol.">
        <title>Genome analysis and description of Tunturibacter gen. nov. expands the diversity of Terriglobia in tundra soils.</title>
        <authorList>
            <person name="Messyasz A."/>
            <person name="Mannisto M.K."/>
            <person name="Kerkhof L.J."/>
            <person name="Haggblom M.M."/>
        </authorList>
    </citation>
    <scope>NUCLEOTIDE SEQUENCE</scope>
    <source>
        <strain evidence="1">M8UP23</strain>
    </source>
</reference>
<protein>
    <submittedName>
        <fullName evidence="1">Uncharacterized protein</fullName>
    </submittedName>
</protein>
<dbReference type="AlphaFoldDB" id="A0AAU7ZDJ0"/>
<dbReference type="KEGG" id="temp:RBB75_00190"/>
<reference evidence="1" key="1">
    <citation type="submission" date="2023-08" db="EMBL/GenBank/DDBJ databases">
        <authorList>
            <person name="Messyasz A."/>
            <person name="Mannisto M.K."/>
            <person name="Kerkhof L.J."/>
            <person name="Haggblom M."/>
        </authorList>
    </citation>
    <scope>NUCLEOTIDE SEQUENCE</scope>
    <source>
        <strain evidence="1">M8UP23</strain>
    </source>
</reference>
<dbReference type="EMBL" id="CP132932">
    <property type="protein sequence ID" value="XCB26763.1"/>
    <property type="molecule type" value="Genomic_DNA"/>
</dbReference>
<dbReference type="RefSeq" id="WP_353069172.1">
    <property type="nucleotide sequence ID" value="NZ_CP132932.1"/>
</dbReference>
<evidence type="ECO:0000313" key="1">
    <source>
        <dbReference type="EMBL" id="XCB26763.1"/>
    </source>
</evidence>
<gene>
    <name evidence="1" type="ORF">RBB75_00190</name>
</gene>
<organism evidence="1">
    <name type="scientific">Tunturiibacter empetritectus</name>
    <dbReference type="NCBI Taxonomy" id="3069691"/>
    <lineage>
        <taxon>Bacteria</taxon>
        <taxon>Pseudomonadati</taxon>
        <taxon>Acidobacteriota</taxon>
        <taxon>Terriglobia</taxon>
        <taxon>Terriglobales</taxon>
        <taxon>Acidobacteriaceae</taxon>
        <taxon>Tunturiibacter</taxon>
    </lineage>
</organism>
<sequence length="142" mass="16535">MWKPIRSERFGVVNLNRQYSASKEPSSLTWLKTYVDSDRDQTKKVSLGWIGQVWVFANGSLINSEKNFYDPESERQRPDGRLSLENSSIQIPLHRGRNEITIALYSSIHDDDKHSRTLYGWGLAMRWDDMQGLALQRQPDNH</sequence>
<name>A0AAU7ZDJ0_9BACT</name>
<accession>A0AAU7ZDJ0</accession>
<proteinExistence type="predicted"/>